<dbReference type="GO" id="GO:0016491">
    <property type="term" value="F:oxidoreductase activity"/>
    <property type="evidence" value="ECO:0007669"/>
    <property type="project" value="TreeGrafter"/>
</dbReference>
<dbReference type="InterPro" id="IPR020904">
    <property type="entry name" value="Sc_DH/Rdtase_CS"/>
</dbReference>
<dbReference type="SUPFAM" id="SSF51735">
    <property type="entry name" value="NAD(P)-binding Rossmann-fold domains"/>
    <property type="match status" value="1"/>
</dbReference>
<keyword evidence="1" id="KW-0521">NADP</keyword>
<name>A0A139ACD3_GONPJ</name>
<dbReference type="InterPro" id="IPR036291">
    <property type="entry name" value="NAD(P)-bd_dom_sf"/>
</dbReference>
<dbReference type="PANTHER" id="PTHR43313:SF50">
    <property type="entry name" value="GH26015P"/>
    <property type="match status" value="1"/>
</dbReference>
<keyword evidence="3" id="KW-1185">Reference proteome</keyword>
<dbReference type="PROSITE" id="PS00061">
    <property type="entry name" value="ADH_SHORT"/>
    <property type="match status" value="1"/>
</dbReference>
<dbReference type="EMBL" id="KQ965771">
    <property type="protein sequence ID" value="KXS14083.1"/>
    <property type="molecule type" value="Genomic_DNA"/>
</dbReference>
<reference evidence="2 3" key="1">
    <citation type="journal article" date="2015" name="Genome Biol. Evol.">
        <title>Phylogenomic analyses indicate that early fungi evolved digesting cell walls of algal ancestors of land plants.</title>
        <authorList>
            <person name="Chang Y."/>
            <person name="Wang S."/>
            <person name="Sekimoto S."/>
            <person name="Aerts A.L."/>
            <person name="Choi C."/>
            <person name="Clum A."/>
            <person name="LaButti K.M."/>
            <person name="Lindquist E.A."/>
            <person name="Yee Ngan C."/>
            <person name="Ohm R.A."/>
            <person name="Salamov A.A."/>
            <person name="Grigoriev I.V."/>
            <person name="Spatafora J.W."/>
            <person name="Berbee M.L."/>
        </authorList>
    </citation>
    <scope>NUCLEOTIDE SEQUENCE [LARGE SCALE GENOMIC DNA]</scope>
    <source>
        <strain evidence="2 3">JEL478</strain>
    </source>
</reference>
<gene>
    <name evidence="2" type="ORF">M427DRAFT_70796</name>
</gene>
<dbReference type="PRINTS" id="PR00081">
    <property type="entry name" value="GDHRDH"/>
</dbReference>
<dbReference type="STRING" id="1344416.A0A139ACD3"/>
<evidence type="ECO:0000313" key="2">
    <source>
        <dbReference type="EMBL" id="KXS14083.1"/>
    </source>
</evidence>
<dbReference type="PANTHER" id="PTHR43313">
    <property type="entry name" value="SHORT-CHAIN DEHYDROGENASE/REDUCTASE FAMILY 9C"/>
    <property type="match status" value="1"/>
</dbReference>
<sequence length="356" mass="38904">MPISAISGFLDAASARTGLPKPVVAGGIALLALAATRTAAGILGDRKIKNTKGLKVFVTGCDTGFGNITAKQLAEKGYTVYAACLTDSGIESFNKLAASDSRYRTIRAVKLDVTKDADVQACRALLEREAPEGLFCLVNNAGLHAAYKWELSPMDMIQKDMEVNYYGVVRVTMAFLPLLRRYVASNKSAIAAGQAPPPRIVTVSSIAGSVKASPSGSYCASKHAAQVFGVTLRQEVAHQGIHVSLIEPYYARTPFLTVIDERKIQRILSQPKEVIEAYGGEADIRKRMSRSAFHTAMPRVLEPPEVMNVMVGQVHAWRPNPHNLVGFESNLLTFLLKIMSPQQWDRMVHVFEQRDM</sequence>
<protein>
    <submittedName>
        <fullName evidence="2">NAD(P)-binding protein</fullName>
    </submittedName>
</protein>
<dbReference type="GO" id="GO:0008202">
    <property type="term" value="P:steroid metabolic process"/>
    <property type="evidence" value="ECO:0007669"/>
    <property type="project" value="TreeGrafter"/>
</dbReference>
<dbReference type="InterPro" id="IPR002347">
    <property type="entry name" value="SDR_fam"/>
</dbReference>
<organism evidence="2 3">
    <name type="scientific">Gonapodya prolifera (strain JEL478)</name>
    <name type="common">Monoblepharis prolifera</name>
    <dbReference type="NCBI Taxonomy" id="1344416"/>
    <lineage>
        <taxon>Eukaryota</taxon>
        <taxon>Fungi</taxon>
        <taxon>Fungi incertae sedis</taxon>
        <taxon>Chytridiomycota</taxon>
        <taxon>Chytridiomycota incertae sedis</taxon>
        <taxon>Monoblepharidomycetes</taxon>
        <taxon>Monoblepharidales</taxon>
        <taxon>Gonapodyaceae</taxon>
        <taxon>Gonapodya</taxon>
    </lineage>
</organism>
<dbReference type="OrthoDB" id="2102561at2759"/>
<dbReference type="Pfam" id="PF00106">
    <property type="entry name" value="adh_short"/>
    <property type="match status" value="1"/>
</dbReference>
<proteinExistence type="predicted"/>
<accession>A0A139ACD3</accession>
<evidence type="ECO:0000313" key="3">
    <source>
        <dbReference type="Proteomes" id="UP000070544"/>
    </source>
</evidence>
<dbReference type="AlphaFoldDB" id="A0A139ACD3"/>
<evidence type="ECO:0000256" key="1">
    <source>
        <dbReference type="ARBA" id="ARBA00022857"/>
    </source>
</evidence>
<dbReference type="Gene3D" id="3.40.50.720">
    <property type="entry name" value="NAD(P)-binding Rossmann-like Domain"/>
    <property type="match status" value="1"/>
</dbReference>
<dbReference type="Proteomes" id="UP000070544">
    <property type="component" value="Unassembled WGS sequence"/>
</dbReference>